<protein>
    <submittedName>
        <fullName evidence="3">LmeA family phospholipid-binding protein</fullName>
    </submittedName>
</protein>
<sequence>MTTPRGPSGGEPPERARPPMPGGPANRPAPQRPQVPGPPSESETRRIPLRDVPQEPPTVHGSRRLRPPQGQPPPGLPPQPPGRPPQGQPPGRPPQGRPPQPPGLPPNIRAQQPGPPPPQPAAPPQQEAATTRLPTFSQPEDTPPAKKRGLLRRRKWSIAVILGVVVAVVVAALVGGELYARHEASSRVANAVQCEVQDSAAVSFATAPPVLWQFLTKHYPDIAVQTAGNQVRSVKGMKVSIDIRNIRLNQANNSAGTIESLKGTITWSTDGIKQSIQDAIPTIGSLVTGEVTTNPGESTVSLKGLLDSATVKPQIVNNGLSLQVVSLTALGSTMSTDSVQKSLDELTSKANNYPLGIHADSVKVTDSGVEASFSTNNATIPAGGGSQDSCFANF</sequence>
<keyword evidence="2" id="KW-0472">Membrane</keyword>
<evidence type="ECO:0000256" key="1">
    <source>
        <dbReference type="SAM" id="MobiDB-lite"/>
    </source>
</evidence>
<feature type="compositionally biased region" description="Pro residues" evidence="1">
    <location>
        <begin position="69"/>
        <end position="105"/>
    </location>
</feature>
<proteinExistence type="predicted"/>
<gene>
    <name evidence="3" type="ORF">MJO58_19240</name>
</gene>
<evidence type="ECO:0000256" key="2">
    <source>
        <dbReference type="SAM" id="Phobius"/>
    </source>
</evidence>
<feature type="compositionally biased region" description="Pro residues" evidence="1">
    <location>
        <begin position="30"/>
        <end position="39"/>
    </location>
</feature>
<feature type="transmembrane region" description="Helical" evidence="2">
    <location>
        <begin position="156"/>
        <end position="180"/>
    </location>
</feature>
<feature type="compositionally biased region" description="Pro residues" evidence="1">
    <location>
        <begin position="113"/>
        <end position="123"/>
    </location>
</feature>
<feature type="compositionally biased region" description="Basic and acidic residues" evidence="1">
    <location>
        <begin position="42"/>
        <end position="53"/>
    </location>
</feature>
<dbReference type="RefSeq" id="WP_239720570.1">
    <property type="nucleotide sequence ID" value="NZ_CP092423.2"/>
</dbReference>
<accession>A0ABY3UVK0</accession>
<dbReference type="EMBL" id="CP092423">
    <property type="protein sequence ID" value="ULP41025.1"/>
    <property type="molecule type" value="Genomic_DNA"/>
</dbReference>
<reference evidence="3" key="1">
    <citation type="submission" date="2022-08" db="EMBL/GenBank/DDBJ databases">
        <title>Complete genome sequence of 14 non-tuberculosis mycobacteria type-strains.</title>
        <authorList>
            <person name="Igarashi Y."/>
            <person name="Osugi A."/>
            <person name="Mitarai S."/>
        </authorList>
    </citation>
    <scope>NUCLEOTIDE SEQUENCE</scope>
    <source>
        <strain evidence="3">ATCC 51985</strain>
    </source>
</reference>
<evidence type="ECO:0000313" key="4">
    <source>
        <dbReference type="Proteomes" id="UP001055171"/>
    </source>
</evidence>
<evidence type="ECO:0000313" key="3">
    <source>
        <dbReference type="EMBL" id="ULP41025.1"/>
    </source>
</evidence>
<keyword evidence="2" id="KW-0812">Transmembrane</keyword>
<dbReference type="Pfam" id="PF11209">
    <property type="entry name" value="LmeA"/>
    <property type="match status" value="1"/>
</dbReference>
<keyword evidence="4" id="KW-1185">Reference proteome</keyword>
<keyword evidence="2" id="KW-1133">Transmembrane helix</keyword>
<organism evidence="3 4">
    <name type="scientific">Mycobacterium lentiflavum</name>
    <dbReference type="NCBI Taxonomy" id="141349"/>
    <lineage>
        <taxon>Bacteria</taxon>
        <taxon>Bacillati</taxon>
        <taxon>Actinomycetota</taxon>
        <taxon>Actinomycetes</taxon>
        <taxon>Mycobacteriales</taxon>
        <taxon>Mycobacteriaceae</taxon>
        <taxon>Mycobacterium</taxon>
        <taxon>Mycobacterium simiae complex</taxon>
    </lineage>
</organism>
<dbReference type="Proteomes" id="UP001055171">
    <property type="component" value="Chromosome"/>
</dbReference>
<name>A0ABY3UVK0_MYCLN</name>
<dbReference type="InterPro" id="IPR021373">
    <property type="entry name" value="DUF2993"/>
</dbReference>
<feature type="region of interest" description="Disordered" evidence="1">
    <location>
        <begin position="1"/>
        <end position="148"/>
    </location>
</feature>